<keyword evidence="2" id="KW-1185">Reference proteome</keyword>
<accession>A0AA88GFC9</accession>
<dbReference type="AlphaFoldDB" id="A0AA88GFC9"/>
<dbReference type="Proteomes" id="UP000816034">
    <property type="component" value="Unassembled WGS sequence"/>
</dbReference>
<sequence>MQAPTTSSRHCTYRPCPFCIRLNVRCIYRMNSEIMYSQFMDIYDDLEFSITQEITNTVDLTDEEVIVDLTEEEEEVIIDLTEEESDVSSSTSHDAVRLVQHLDRSEFMYVDDDDDHREGLEMNNCENSIQITSQWVNSFLQVGTSDFDLVRYLSN</sequence>
<evidence type="ECO:0000313" key="2">
    <source>
        <dbReference type="Proteomes" id="UP000816034"/>
    </source>
</evidence>
<dbReference type="RefSeq" id="XP_044543751.1">
    <property type="nucleotide sequence ID" value="XM_044686157.1"/>
</dbReference>
<reference evidence="1 2" key="1">
    <citation type="journal article" date="2018" name="BMC Genomics">
        <title>The genome of Naegleria lovaniensis, the basis for a comparative approach to unravel pathogenicity factors of the human pathogenic amoeba N. fowleri.</title>
        <authorList>
            <person name="Liechti N."/>
            <person name="Schurch N."/>
            <person name="Bruggmann R."/>
            <person name="Wittwer M."/>
        </authorList>
    </citation>
    <scope>NUCLEOTIDE SEQUENCE [LARGE SCALE GENOMIC DNA]</scope>
    <source>
        <strain evidence="1 2">ATCC 30569</strain>
    </source>
</reference>
<organism evidence="1 2">
    <name type="scientific">Naegleria lovaniensis</name>
    <name type="common">Amoeba</name>
    <dbReference type="NCBI Taxonomy" id="51637"/>
    <lineage>
        <taxon>Eukaryota</taxon>
        <taxon>Discoba</taxon>
        <taxon>Heterolobosea</taxon>
        <taxon>Tetramitia</taxon>
        <taxon>Eutetramitia</taxon>
        <taxon>Vahlkampfiidae</taxon>
        <taxon>Naegleria</taxon>
    </lineage>
</organism>
<name>A0AA88GFC9_NAELO</name>
<proteinExistence type="predicted"/>
<comment type="caution">
    <text evidence="1">The sequence shown here is derived from an EMBL/GenBank/DDBJ whole genome shotgun (WGS) entry which is preliminary data.</text>
</comment>
<dbReference type="GeneID" id="68103050"/>
<gene>
    <name evidence="1" type="ORF">C9374_010596</name>
</gene>
<evidence type="ECO:0000313" key="1">
    <source>
        <dbReference type="EMBL" id="KAG2374577.1"/>
    </source>
</evidence>
<protein>
    <submittedName>
        <fullName evidence="1">Uncharacterized protein</fullName>
    </submittedName>
</protein>
<dbReference type="EMBL" id="PYSW02000044">
    <property type="protein sequence ID" value="KAG2374577.1"/>
    <property type="molecule type" value="Genomic_DNA"/>
</dbReference>